<dbReference type="AlphaFoldDB" id="A0A5N6U5A7"/>
<dbReference type="InterPro" id="IPR038491">
    <property type="entry name" value="Velvet_dom_sf"/>
</dbReference>
<proteinExistence type="predicted"/>
<gene>
    <name evidence="1" type="ORF">BDV25DRAFT_136505</name>
</gene>
<reference evidence="1 2" key="1">
    <citation type="submission" date="2019-04" db="EMBL/GenBank/DDBJ databases">
        <title>Friends and foes A comparative genomics study of 23 Aspergillus species from section Flavi.</title>
        <authorList>
            <consortium name="DOE Joint Genome Institute"/>
            <person name="Kjaerbolling I."/>
            <person name="Vesth T."/>
            <person name="Frisvad J.C."/>
            <person name="Nybo J.L."/>
            <person name="Theobald S."/>
            <person name="Kildgaard S."/>
            <person name="Isbrandt T."/>
            <person name="Kuo A."/>
            <person name="Sato A."/>
            <person name="Lyhne E.K."/>
            <person name="Kogle M.E."/>
            <person name="Wiebenga A."/>
            <person name="Kun R.S."/>
            <person name="Lubbers R.J."/>
            <person name="Makela M.R."/>
            <person name="Barry K."/>
            <person name="Chovatia M."/>
            <person name="Clum A."/>
            <person name="Daum C."/>
            <person name="Haridas S."/>
            <person name="He G."/>
            <person name="LaButti K."/>
            <person name="Lipzen A."/>
            <person name="Mondo S."/>
            <person name="Riley R."/>
            <person name="Salamov A."/>
            <person name="Simmons B.A."/>
            <person name="Magnuson J.K."/>
            <person name="Henrissat B."/>
            <person name="Mortensen U.H."/>
            <person name="Larsen T.O."/>
            <person name="Devries R.P."/>
            <person name="Grigoriev I.V."/>
            <person name="Machida M."/>
            <person name="Baker S.E."/>
            <person name="Andersen M.R."/>
        </authorList>
    </citation>
    <scope>NUCLEOTIDE SEQUENCE [LARGE SCALE GENOMIC DNA]</scope>
    <source>
        <strain evidence="1 2">IBT 18842</strain>
    </source>
</reference>
<dbReference type="EMBL" id="ML742035">
    <property type="protein sequence ID" value="KAE8153752.1"/>
    <property type="molecule type" value="Genomic_DNA"/>
</dbReference>
<evidence type="ECO:0000313" key="1">
    <source>
        <dbReference type="EMBL" id="KAE8153752.1"/>
    </source>
</evidence>
<name>A0A5N6U5A7_ASPAV</name>
<protein>
    <recommendedName>
        <fullName evidence="3">Velvet domain-containing protein</fullName>
    </recommendedName>
</protein>
<organism evidence="1 2">
    <name type="scientific">Aspergillus avenaceus</name>
    <dbReference type="NCBI Taxonomy" id="36643"/>
    <lineage>
        <taxon>Eukaryota</taxon>
        <taxon>Fungi</taxon>
        <taxon>Dikarya</taxon>
        <taxon>Ascomycota</taxon>
        <taxon>Pezizomycotina</taxon>
        <taxon>Eurotiomycetes</taxon>
        <taxon>Eurotiomycetidae</taxon>
        <taxon>Eurotiales</taxon>
        <taxon>Aspergillaceae</taxon>
        <taxon>Aspergillus</taxon>
        <taxon>Aspergillus subgen. Circumdati</taxon>
    </lineage>
</organism>
<evidence type="ECO:0008006" key="3">
    <source>
        <dbReference type="Google" id="ProtNLM"/>
    </source>
</evidence>
<accession>A0A5N6U5A7</accession>
<keyword evidence="2" id="KW-1185">Reference proteome</keyword>
<evidence type="ECO:0000313" key="2">
    <source>
        <dbReference type="Proteomes" id="UP000325780"/>
    </source>
</evidence>
<sequence>MVQGTARVDTGSSSREFGITFECAPPPAVRPGVPFTLPVVVAVRPVGAPRNNTIQQLVVNAMLRSESRTSVCTGLTGTLTSSVRSRQGNTMSGYGIFRPLTISQPGRYRIRVMLCAASSSGVMTRDYIDSEVIEVHADAPASQRPTPSQTTRLQALVPENIGISATDIAAWQRA</sequence>
<dbReference type="Proteomes" id="UP000325780">
    <property type="component" value="Unassembled WGS sequence"/>
</dbReference>
<dbReference type="Gene3D" id="2.60.40.3960">
    <property type="entry name" value="Velvet domain"/>
    <property type="match status" value="1"/>
</dbReference>
<dbReference type="OrthoDB" id="4493718at2759"/>